<dbReference type="AlphaFoldDB" id="A0A1X7PUI5"/>
<name>A0A1X7PUI5_9HYPH</name>
<evidence type="ECO:0000313" key="1">
    <source>
        <dbReference type="EMBL" id="SMH55158.1"/>
    </source>
</evidence>
<dbReference type="OrthoDB" id="8451705at2"/>
<accession>A0A1X7PUI5</accession>
<dbReference type="EMBL" id="FXBL01000004">
    <property type="protein sequence ID" value="SMH55158.1"/>
    <property type="molecule type" value="Genomic_DNA"/>
</dbReference>
<reference evidence="1 2" key="1">
    <citation type="submission" date="2017-04" db="EMBL/GenBank/DDBJ databases">
        <authorList>
            <person name="Afonso C.L."/>
            <person name="Miller P.J."/>
            <person name="Scott M.A."/>
            <person name="Spackman E."/>
            <person name="Goraichik I."/>
            <person name="Dimitrov K.M."/>
            <person name="Suarez D.L."/>
            <person name="Swayne D.E."/>
        </authorList>
    </citation>
    <scope>NUCLEOTIDE SEQUENCE [LARGE SCALE GENOMIC DNA]</scope>
    <source>
        <strain evidence="1 2">B5P</strain>
    </source>
</reference>
<keyword evidence="2" id="KW-1185">Reference proteome</keyword>
<protein>
    <submittedName>
        <fullName evidence="1">Uncharacterized protein</fullName>
    </submittedName>
</protein>
<organism evidence="1 2">
    <name type="scientific">Mesorhizobium australicum</name>
    <dbReference type="NCBI Taxonomy" id="536018"/>
    <lineage>
        <taxon>Bacteria</taxon>
        <taxon>Pseudomonadati</taxon>
        <taxon>Pseudomonadota</taxon>
        <taxon>Alphaproteobacteria</taxon>
        <taxon>Hyphomicrobiales</taxon>
        <taxon>Phyllobacteriaceae</taxon>
        <taxon>Mesorhizobium</taxon>
    </lineage>
</organism>
<dbReference type="Proteomes" id="UP000193083">
    <property type="component" value="Unassembled WGS sequence"/>
</dbReference>
<evidence type="ECO:0000313" key="2">
    <source>
        <dbReference type="Proteomes" id="UP000193083"/>
    </source>
</evidence>
<gene>
    <name evidence="1" type="ORF">SAMN02982922_5281</name>
</gene>
<proteinExistence type="predicted"/>
<sequence>MQITRFDDRRVIGAIIAQLSELGWELDDLDMHLSLHGPVDLDLLQECIREANEARTDAPLPLAQAA</sequence>
<dbReference type="RefSeq" id="WP_085466879.1">
    <property type="nucleotide sequence ID" value="NZ_FXBL01000004.1"/>
</dbReference>